<dbReference type="Proteomes" id="UP001066276">
    <property type="component" value="Chromosome 2_2"/>
</dbReference>
<dbReference type="InterPro" id="IPR036397">
    <property type="entry name" value="RNaseH_sf"/>
</dbReference>
<feature type="region of interest" description="Disordered" evidence="1">
    <location>
        <begin position="214"/>
        <end position="258"/>
    </location>
</feature>
<comment type="caution">
    <text evidence="3">The sequence shown here is derived from an EMBL/GenBank/DDBJ whole genome shotgun (WGS) entry which is preliminary data.</text>
</comment>
<evidence type="ECO:0000313" key="3">
    <source>
        <dbReference type="EMBL" id="KAJ1192512.1"/>
    </source>
</evidence>
<organism evidence="3 4">
    <name type="scientific">Pleurodeles waltl</name>
    <name type="common">Iberian ribbed newt</name>
    <dbReference type="NCBI Taxonomy" id="8319"/>
    <lineage>
        <taxon>Eukaryota</taxon>
        <taxon>Metazoa</taxon>
        <taxon>Chordata</taxon>
        <taxon>Craniata</taxon>
        <taxon>Vertebrata</taxon>
        <taxon>Euteleostomi</taxon>
        <taxon>Amphibia</taxon>
        <taxon>Batrachia</taxon>
        <taxon>Caudata</taxon>
        <taxon>Salamandroidea</taxon>
        <taxon>Salamandridae</taxon>
        <taxon>Pleurodelinae</taxon>
        <taxon>Pleurodeles</taxon>
    </lineage>
</organism>
<name>A0AAV7UXS2_PLEWA</name>
<dbReference type="Pfam" id="PF00665">
    <property type="entry name" value="rve"/>
    <property type="match status" value="1"/>
</dbReference>
<evidence type="ECO:0000313" key="4">
    <source>
        <dbReference type="Proteomes" id="UP001066276"/>
    </source>
</evidence>
<feature type="compositionally biased region" description="Basic and acidic residues" evidence="1">
    <location>
        <begin position="231"/>
        <end position="240"/>
    </location>
</feature>
<evidence type="ECO:0000256" key="1">
    <source>
        <dbReference type="SAM" id="MobiDB-lite"/>
    </source>
</evidence>
<dbReference type="PANTHER" id="PTHR37984">
    <property type="entry name" value="PROTEIN CBG26694"/>
    <property type="match status" value="1"/>
</dbReference>
<dbReference type="InterPro" id="IPR050951">
    <property type="entry name" value="Retrovirus_Pol_polyprotein"/>
</dbReference>
<evidence type="ECO:0000259" key="2">
    <source>
        <dbReference type="PROSITE" id="PS50994"/>
    </source>
</evidence>
<reference evidence="3" key="1">
    <citation type="journal article" date="2022" name="bioRxiv">
        <title>Sequencing and chromosome-scale assembly of the giantPleurodeles waltlgenome.</title>
        <authorList>
            <person name="Brown T."/>
            <person name="Elewa A."/>
            <person name="Iarovenko S."/>
            <person name="Subramanian E."/>
            <person name="Araus A.J."/>
            <person name="Petzold A."/>
            <person name="Susuki M."/>
            <person name="Suzuki K.-i.T."/>
            <person name="Hayashi T."/>
            <person name="Toyoda A."/>
            <person name="Oliveira C."/>
            <person name="Osipova E."/>
            <person name="Leigh N.D."/>
            <person name="Simon A."/>
            <person name="Yun M.H."/>
        </authorList>
    </citation>
    <scope>NUCLEOTIDE SEQUENCE</scope>
    <source>
        <strain evidence="3">20211129_DDA</strain>
        <tissue evidence="3">Liver</tissue>
    </source>
</reference>
<dbReference type="PANTHER" id="PTHR37984:SF5">
    <property type="entry name" value="PROTEIN NYNRIN-LIKE"/>
    <property type="match status" value="1"/>
</dbReference>
<dbReference type="SUPFAM" id="SSF53098">
    <property type="entry name" value="Ribonuclease H-like"/>
    <property type="match status" value="1"/>
</dbReference>
<proteinExistence type="predicted"/>
<dbReference type="InterPro" id="IPR012337">
    <property type="entry name" value="RNaseH-like_sf"/>
</dbReference>
<feature type="domain" description="Integrase catalytic" evidence="2">
    <location>
        <begin position="19"/>
        <end position="181"/>
    </location>
</feature>
<gene>
    <name evidence="3" type="ORF">NDU88_001819</name>
</gene>
<dbReference type="PROSITE" id="PS50994">
    <property type="entry name" value="INTEGRASE"/>
    <property type="match status" value="1"/>
</dbReference>
<dbReference type="EMBL" id="JANPWB010000004">
    <property type="protein sequence ID" value="KAJ1192512.1"/>
    <property type="molecule type" value="Genomic_DNA"/>
</dbReference>
<keyword evidence="4" id="KW-1185">Reference proteome</keyword>
<dbReference type="Gene3D" id="3.30.420.10">
    <property type="entry name" value="Ribonuclease H-like superfamily/Ribonuclease H"/>
    <property type="match status" value="1"/>
</dbReference>
<dbReference type="InterPro" id="IPR001584">
    <property type="entry name" value="Integrase_cat-core"/>
</dbReference>
<protein>
    <recommendedName>
        <fullName evidence="2">Integrase catalytic domain-containing protein</fullName>
    </recommendedName>
</protein>
<accession>A0AAV7UXS2</accession>
<dbReference type="GO" id="GO:0015074">
    <property type="term" value="P:DNA integration"/>
    <property type="evidence" value="ECO:0007669"/>
    <property type="project" value="InterPro"/>
</dbReference>
<dbReference type="AlphaFoldDB" id="A0AAV7UXS2"/>
<sequence length="279" mass="31931">MECHQCQTGPRQTRISVQKQHAQIWEVWGLVEIHLIGPLPITSRGNRYIFTATDYFSQWVDAFPHQTDGAQEVAGSLVKIFFKRGCPRRLFSDRGQEFVDEINNELCKRLQLKEWAIATYQPQTPGLEERENTSIKSTLAKCVSDHQADWDNYVASAVYSFVCTPNSITEVSPFFLMYNREARCPSSDTSLNLEGKQIVLPQEKDYQRFLKKMQGEKKSIKARKASNTKSSQEKTNEGSSKEAMNPQPTQETQTEDIKKEAMTTQNLTFQTGNYLLITL</sequence>
<dbReference type="GO" id="GO:0003676">
    <property type="term" value="F:nucleic acid binding"/>
    <property type="evidence" value="ECO:0007669"/>
    <property type="project" value="InterPro"/>
</dbReference>